<dbReference type="Proteomes" id="UP000006094">
    <property type="component" value="Chromosome"/>
</dbReference>
<dbReference type="AlphaFoldDB" id="K0B367"/>
<dbReference type="EMBL" id="CP003326">
    <property type="protein sequence ID" value="AFS79330.1"/>
    <property type="molecule type" value="Genomic_DNA"/>
</dbReference>
<accession>K0B367</accession>
<name>K0B367_GOTA9</name>
<reference evidence="2 3" key="1">
    <citation type="journal article" date="2012" name="PLoS ONE">
        <title>The purine-utilizing bacterium Clostridium acidurici 9a: a genome-guided metabolic reconsideration.</title>
        <authorList>
            <person name="Hartwich K."/>
            <person name="Poehlein A."/>
            <person name="Daniel R."/>
        </authorList>
    </citation>
    <scope>NUCLEOTIDE SEQUENCE [LARGE SCALE GENOMIC DNA]</scope>
    <source>
        <strain evidence="3">ATCC 7906 / DSM 604 / BCRC 14475 / CIP 104303 / KCTC 5404 / NCIMB 10678 / 9a</strain>
    </source>
</reference>
<keyword evidence="1" id="KW-1133">Transmembrane helix</keyword>
<proteinExistence type="predicted"/>
<sequence>MQVNIFPDLHILILQIVNILIAFAIPALICVCIYILVKNLNKKDKAIEELNKRIKDLEDIINKN</sequence>
<keyword evidence="1" id="KW-0472">Membrane</keyword>
<dbReference type="KEGG" id="cad:Curi_c23280"/>
<keyword evidence="3" id="KW-1185">Reference proteome</keyword>
<dbReference type="HOGENOM" id="CLU_2859636_0_0_9"/>
<evidence type="ECO:0000313" key="2">
    <source>
        <dbReference type="EMBL" id="AFS79330.1"/>
    </source>
</evidence>
<protein>
    <recommendedName>
        <fullName evidence="4">DUF4083 domain-containing protein</fullName>
    </recommendedName>
</protein>
<dbReference type="RefSeq" id="WP_014968464.1">
    <property type="nucleotide sequence ID" value="NC_018664.1"/>
</dbReference>
<evidence type="ECO:0008006" key="4">
    <source>
        <dbReference type="Google" id="ProtNLM"/>
    </source>
</evidence>
<organism evidence="2 3">
    <name type="scientific">Gottschalkia acidurici (strain ATCC 7906 / DSM 604 / BCRC 14475 / CIP 104303 / KCTC 5404 / NCIMB 10678 / 9a)</name>
    <name type="common">Clostridium acidurici</name>
    <dbReference type="NCBI Taxonomy" id="1128398"/>
    <lineage>
        <taxon>Bacteria</taxon>
        <taxon>Bacillati</taxon>
        <taxon>Bacillota</taxon>
        <taxon>Tissierellia</taxon>
        <taxon>Tissierellales</taxon>
        <taxon>Gottschalkiaceae</taxon>
        <taxon>Gottschalkia</taxon>
    </lineage>
</organism>
<dbReference type="PATRIC" id="fig|1128398.3.peg.2410"/>
<evidence type="ECO:0000256" key="1">
    <source>
        <dbReference type="SAM" id="Phobius"/>
    </source>
</evidence>
<evidence type="ECO:0000313" key="3">
    <source>
        <dbReference type="Proteomes" id="UP000006094"/>
    </source>
</evidence>
<keyword evidence="1" id="KW-0812">Transmembrane</keyword>
<gene>
    <name evidence="2" type="ordered locus">Curi_c23280</name>
</gene>
<feature type="transmembrane region" description="Helical" evidence="1">
    <location>
        <begin position="12"/>
        <end position="37"/>
    </location>
</feature>